<dbReference type="EMBL" id="PQIB02000005">
    <property type="protein sequence ID" value="RLN15519.1"/>
    <property type="molecule type" value="Genomic_DNA"/>
</dbReference>
<name>A0A3L6S4F9_PANMI</name>
<reference evidence="2" key="1">
    <citation type="journal article" date="2019" name="Nat. Commun.">
        <title>The genome of broomcorn millet.</title>
        <authorList>
            <person name="Zou C."/>
            <person name="Miki D."/>
            <person name="Li D."/>
            <person name="Tang Q."/>
            <person name="Xiao L."/>
            <person name="Rajput S."/>
            <person name="Deng P."/>
            <person name="Jia W."/>
            <person name="Huang R."/>
            <person name="Zhang M."/>
            <person name="Sun Y."/>
            <person name="Hu J."/>
            <person name="Fu X."/>
            <person name="Schnable P.S."/>
            <person name="Li F."/>
            <person name="Zhang H."/>
            <person name="Feng B."/>
            <person name="Zhu X."/>
            <person name="Liu R."/>
            <person name="Schnable J.C."/>
            <person name="Zhu J.-K."/>
            <person name="Zhang H."/>
        </authorList>
    </citation>
    <scope>NUCLEOTIDE SEQUENCE [LARGE SCALE GENOMIC DNA]</scope>
</reference>
<organism evidence="1 2">
    <name type="scientific">Panicum miliaceum</name>
    <name type="common">Proso millet</name>
    <name type="synonym">Broomcorn millet</name>
    <dbReference type="NCBI Taxonomy" id="4540"/>
    <lineage>
        <taxon>Eukaryota</taxon>
        <taxon>Viridiplantae</taxon>
        <taxon>Streptophyta</taxon>
        <taxon>Embryophyta</taxon>
        <taxon>Tracheophyta</taxon>
        <taxon>Spermatophyta</taxon>
        <taxon>Magnoliopsida</taxon>
        <taxon>Liliopsida</taxon>
        <taxon>Poales</taxon>
        <taxon>Poaceae</taxon>
        <taxon>PACMAD clade</taxon>
        <taxon>Panicoideae</taxon>
        <taxon>Panicodae</taxon>
        <taxon>Paniceae</taxon>
        <taxon>Panicinae</taxon>
        <taxon>Panicum</taxon>
        <taxon>Panicum sect. Panicum</taxon>
    </lineage>
</organism>
<evidence type="ECO:0000313" key="2">
    <source>
        <dbReference type="Proteomes" id="UP000275267"/>
    </source>
</evidence>
<dbReference type="Proteomes" id="UP000275267">
    <property type="component" value="Unassembled WGS sequence"/>
</dbReference>
<evidence type="ECO:0000313" key="1">
    <source>
        <dbReference type="EMBL" id="RLN15519.1"/>
    </source>
</evidence>
<comment type="caution">
    <text evidence="1">The sequence shown here is derived from an EMBL/GenBank/DDBJ whole genome shotgun (WGS) entry which is preliminary data.</text>
</comment>
<proteinExistence type="predicted"/>
<protein>
    <recommendedName>
        <fullName evidence="3">F-box associated domain-containing protein</fullName>
    </recommendedName>
</protein>
<dbReference type="AlphaFoldDB" id="A0A3L6S4F9"/>
<dbReference type="OrthoDB" id="718390at2759"/>
<gene>
    <name evidence="1" type="ORF">C2845_PM02G11310</name>
</gene>
<accession>A0A3L6S4F9</accession>
<sequence>MAFDVLTASFEVLHGPPCGDLVDDGGERAVSVLELRGELRVAQSNRDANSIEVWAMKDKAMWSLEYHIELERFSPEYSSPETTALAVDPEDGRILLRVLGYCDTSTPAVETIYRLGSVPSGDRSGYKFTPALCHESLVCPFD</sequence>
<keyword evidence="2" id="KW-1185">Reference proteome</keyword>
<evidence type="ECO:0008006" key="3">
    <source>
        <dbReference type="Google" id="ProtNLM"/>
    </source>
</evidence>